<feature type="region of interest" description="Disordered" evidence="8">
    <location>
        <begin position="199"/>
        <end position="346"/>
    </location>
</feature>
<name>A0A8J1U1U3_OWEFU</name>
<sequence length="346" mass="39088">MPEEQNLRKLTTIQGKTFYLLLESNKSGDDGMDLLLSDGTICWIGNLSEEDLSTLSGDYNMDIKAYTKQTIMALTSNKSSTLNFQYEVKVIRNNVELTWKKHVPADDVKIKLGSVVLEETDDSASSLSKILDFSIQNAAKLQERIKSLESDTERLASERAGAVKRLEKWVKSKEDMEKDMFEKFVTIVNSKKQKIRELKAANVSRSQDETDPPTPPRSKVSRSKVKDTDVDVEDSREKSDIRDRLSDYDTDEENQRENPTVPTKSRAKKTTEASQSLFDDDDSPDKPAPKRRRQREPSKKQTPAKPALPRVTTPQSTSRSGSRTSMRKTSSNKSSNIDADDLLDDL</sequence>
<dbReference type="InterPro" id="IPR009089">
    <property type="entry name" value="XRCC4_N_sf"/>
</dbReference>
<dbReference type="Proteomes" id="UP000749559">
    <property type="component" value="Unassembled WGS sequence"/>
</dbReference>
<keyword evidence="5" id="KW-0539">Nucleus</keyword>
<feature type="domain" description="XRCC4 coiled-coil" evidence="10">
    <location>
        <begin position="127"/>
        <end position="198"/>
    </location>
</feature>
<keyword evidence="2" id="KW-0227">DNA damage</keyword>
<dbReference type="InterPro" id="IPR010585">
    <property type="entry name" value="DNA_repair_prot_XRCC4"/>
</dbReference>
<evidence type="ECO:0000256" key="5">
    <source>
        <dbReference type="ARBA" id="ARBA00023242"/>
    </source>
</evidence>
<keyword evidence="3" id="KW-0233">DNA recombination</keyword>
<keyword evidence="7" id="KW-0175">Coiled coil</keyword>
<comment type="subcellular location">
    <subcellularLocation>
        <location evidence="1">Nucleus</location>
    </subcellularLocation>
</comment>
<evidence type="ECO:0000256" key="4">
    <source>
        <dbReference type="ARBA" id="ARBA00023204"/>
    </source>
</evidence>
<comment type="similarity">
    <text evidence="6">Belongs to the XRCC4-XLF family. XRCC4 subfamily.</text>
</comment>
<dbReference type="AlphaFoldDB" id="A0A8J1U1U3"/>
<protein>
    <submittedName>
        <fullName evidence="11">Uncharacterized protein</fullName>
    </submittedName>
</protein>
<dbReference type="InterPro" id="IPR014751">
    <property type="entry name" value="XRCC4-like_C"/>
</dbReference>
<evidence type="ECO:0000259" key="10">
    <source>
        <dbReference type="Pfam" id="PF21924"/>
    </source>
</evidence>
<dbReference type="PANTHER" id="PTHR28559">
    <property type="entry name" value="DNA REPAIR PROTEIN XRCC4"/>
    <property type="match status" value="1"/>
</dbReference>
<accession>A0A8J1U1U3</accession>
<dbReference type="GO" id="GO:0005958">
    <property type="term" value="C:DNA-dependent protein kinase-DNA ligase 4 complex"/>
    <property type="evidence" value="ECO:0007669"/>
    <property type="project" value="TreeGrafter"/>
</dbReference>
<dbReference type="GO" id="GO:0010165">
    <property type="term" value="P:response to X-ray"/>
    <property type="evidence" value="ECO:0007669"/>
    <property type="project" value="TreeGrafter"/>
</dbReference>
<comment type="caution">
    <text evidence="11">The sequence shown here is derived from an EMBL/GenBank/DDBJ whole genome shotgun (WGS) entry which is preliminary data.</text>
</comment>
<dbReference type="Gene3D" id="1.20.5.370">
    <property type="match status" value="1"/>
</dbReference>
<dbReference type="SUPFAM" id="SSF50809">
    <property type="entry name" value="XRCC4, N-terminal domain"/>
    <property type="match status" value="1"/>
</dbReference>
<keyword evidence="4" id="KW-0234">DNA repair</keyword>
<dbReference type="Gene3D" id="2.170.210.10">
    <property type="entry name" value="DNA double-strand break repair and VJ recombination XRCC4, N-terminal"/>
    <property type="match status" value="1"/>
</dbReference>
<reference evidence="11" key="1">
    <citation type="submission" date="2022-03" db="EMBL/GenBank/DDBJ databases">
        <authorList>
            <person name="Martin C."/>
        </authorList>
    </citation>
    <scope>NUCLEOTIDE SEQUENCE</scope>
</reference>
<evidence type="ECO:0000256" key="6">
    <source>
        <dbReference type="ARBA" id="ARBA00025728"/>
    </source>
</evidence>
<keyword evidence="12" id="KW-1185">Reference proteome</keyword>
<dbReference type="InterPro" id="IPR053961">
    <property type="entry name" value="XRCC4_N"/>
</dbReference>
<dbReference type="Pfam" id="PF21924">
    <property type="entry name" value="XRCC4_CC"/>
    <property type="match status" value="1"/>
</dbReference>
<dbReference type="InterPro" id="IPR038051">
    <property type="entry name" value="XRCC4-like_N_sf"/>
</dbReference>
<dbReference type="EMBL" id="CAIIXF020000006">
    <property type="protein sequence ID" value="CAH1786194.1"/>
    <property type="molecule type" value="Genomic_DNA"/>
</dbReference>
<organism evidence="11 12">
    <name type="scientific">Owenia fusiformis</name>
    <name type="common">Polychaete worm</name>
    <dbReference type="NCBI Taxonomy" id="6347"/>
    <lineage>
        <taxon>Eukaryota</taxon>
        <taxon>Metazoa</taxon>
        <taxon>Spiralia</taxon>
        <taxon>Lophotrochozoa</taxon>
        <taxon>Annelida</taxon>
        <taxon>Polychaeta</taxon>
        <taxon>Sedentaria</taxon>
        <taxon>Canalipalpata</taxon>
        <taxon>Sabellida</taxon>
        <taxon>Oweniida</taxon>
        <taxon>Oweniidae</taxon>
        <taxon>Owenia</taxon>
    </lineage>
</organism>
<dbReference type="Pfam" id="PF06632">
    <property type="entry name" value="XRCC4"/>
    <property type="match status" value="1"/>
</dbReference>
<evidence type="ECO:0000259" key="9">
    <source>
        <dbReference type="Pfam" id="PF06632"/>
    </source>
</evidence>
<dbReference type="GO" id="GO:0003677">
    <property type="term" value="F:DNA binding"/>
    <property type="evidence" value="ECO:0007669"/>
    <property type="project" value="InterPro"/>
</dbReference>
<dbReference type="OrthoDB" id="8064436at2759"/>
<feature type="domain" description="XRCC4 N-terminal" evidence="9">
    <location>
        <begin position="17"/>
        <end position="117"/>
    </location>
</feature>
<dbReference type="GO" id="GO:0006303">
    <property type="term" value="P:double-strand break repair via nonhomologous end joining"/>
    <property type="evidence" value="ECO:0007669"/>
    <property type="project" value="TreeGrafter"/>
</dbReference>
<feature type="coiled-coil region" evidence="7">
    <location>
        <begin position="131"/>
        <end position="158"/>
    </location>
</feature>
<evidence type="ECO:0000313" key="11">
    <source>
        <dbReference type="EMBL" id="CAH1786194.1"/>
    </source>
</evidence>
<evidence type="ECO:0000256" key="2">
    <source>
        <dbReference type="ARBA" id="ARBA00022763"/>
    </source>
</evidence>
<dbReference type="SUPFAM" id="SSF58022">
    <property type="entry name" value="XRCC4, C-terminal oligomerization domain"/>
    <property type="match status" value="1"/>
</dbReference>
<feature type="compositionally biased region" description="Low complexity" evidence="8">
    <location>
        <begin position="312"/>
        <end position="331"/>
    </location>
</feature>
<evidence type="ECO:0000256" key="3">
    <source>
        <dbReference type="ARBA" id="ARBA00023172"/>
    </source>
</evidence>
<evidence type="ECO:0000313" key="12">
    <source>
        <dbReference type="Proteomes" id="UP000749559"/>
    </source>
</evidence>
<feature type="compositionally biased region" description="Basic and acidic residues" evidence="8">
    <location>
        <begin position="224"/>
        <end position="247"/>
    </location>
</feature>
<dbReference type="PANTHER" id="PTHR28559:SF1">
    <property type="entry name" value="DNA REPAIR PROTEIN XRCC4"/>
    <property type="match status" value="1"/>
</dbReference>
<dbReference type="GO" id="GO:0032807">
    <property type="term" value="C:DNA ligase IV complex"/>
    <property type="evidence" value="ECO:0007669"/>
    <property type="project" value="TreeGrafter"/>
</dbReference>
<evidence type="ECO:0000256" key="8">
    <source>
        <dbReference type="SAM" id="MobiDB-lite"/>
    </source>
</evidence>
<evidence type="ECO:0000256" key="1">
    <source>
        <dbReference type="ARBA" id="ARBA00004123"/>
    </source>
</evidence>
<dbReference type="CDD" id="cd22283">
    <property type="entry name" value="HD_XRCC4_N"/>
    <property type="match status" value="1"/>
</dbReference>
<dbReference type="InterPro" id="IPR053962">
    <property type="entry name" value="XRCC4_CC"/>
</dbReference>
<gene>
    <name evidence="11" type="ORF">OFUS_LOCUS12140</name>
</gene>
<proteinExistence type="inferred from homology"/>
<dbReference type="GO" id="GO:0006310">
    <property type="term" value="P:DNA recombination"/>
    <property type="evidence" value="ECO:0007669"/>
    <property type="project" value="UniProtKB-KW"/>
</dbReference>
<evidence type="ECO:0000256" key="7">
    <source>
        <dbReference type="SAM" id="Coils"/>
    </source>
</evidence>